<comment type="similarity">
    <text evidence="1">Belongs to the glycosyl hydrolase 13 family.</text>
</comment>
<name>A0AA52EK03_9PROT</name>
<dbReference type="Gene3D" id="2.60.40.10">
    <property type="entry name" value="Immunoglobulins"/>
    <property type="match status" value="1"/>
</dbReference>
<evidence type="ECO:0000256" key="3">
    <source>
        <dbReference type="ARBA" id="ARBA00023295"/>
    </source>
</evidence>
<dbReference type="Proteomes" id="UP001268683">
    <property type="component" value="Chromosome"/>
</dbReference>
<accession>A0AA52EK03</accession>
<evidence type="ECO:0000313" key="6">
    <source>
        <dbReference type="EMBL" id="WND03659.1"/>
    </source>
</evidence>
<dbReference type="InterPro" id="IPR006047">
    <property type="entry name" value="GH13_cat_dom"/>
</dbReference>
<dbReference type="RefSeq" id="WP_310799512.1">
    <property type="nucleotide sequence ID" value="NZ_CP123872.1"/>
</dbReference>
<dbReference type="InterPro" id="IPR013780">
    <property type="entry name" value="Glyco_hydro_b"/>
</dbReference>
<dbReference type="Gene3D" id="2.60.40.1180">
    <property type="entry name" value="Golgi alpha-mannosidase II"/>
    <property type="match status" value="1"/>
</dbReference>
<dbReference type="InterPro" id="IPR014756">
    <property type="entry name" value="Ig_E-set"/>
</dbReference>
<dbReference type="InterPro" id="IPR017853">
    <property type="entry name" value="GH"/>
</dbReference>
<dbReference type="CDD" id="cd11326">
    <property type="entry name" value="AmyAc_Glg_debranch"/>
    <property type="match status" value="1"/>
</dbReference>
<dbReference type="NCBIfam" id="TIGR02100">
    <property type="entry name" value="glgX_debranch"/>
    <property type="match status" value="1"/>
</dbReference>
<reference evidence="6" key="1">
    <citation type="submission" date="2023-04" db="EMBL/GenBank/DDBJ databases">
        <title>Complete genome sequence of Temperatibacter marinus.</title>
        <authorList>
            <person name="Rong J.-C."/>
            <person name="Yi M.-L."/>
            <person name="Zhao Q."/>
        </authorList>
    </citation>
    <scope>NUCLEOTIDE SEQUENCE</scope>
    <source>
        <strain evidence="6">NBRC 110045</strain>
    </source>
</reference>
<keyword evidence="3" id="KW-0326">Glycosidase</keyword>
<feature type="compositionally biased region" description="Basic and acidic residues" evidence="4">
    <location>
        <begin position="473"/>
        <end position="486"/>
    </location>
</feature>
<organism evidence="6 7">
    <name type="scientific">Temperatibacter marinus</name>
    <dbReference type="NCBI Taxonomy" id="1456591"/>
    <lineage>
        <taxon>Bacteria</taxon>
        <taxon>Pseudomonadati</taxon>
        <taxon>Pseudomonadota</taxon>
        <taxon>Alphaproteobacteria</taxon>
        <taxon>Kordiimonadales</taxon>
        <taxon>Temperatibacteraceae</taxon>
        <taxon>Temperatibacter</taxon>
    </lineage>
</organism>
<evidence type="ECO:0000259" key="5">
    <source>
        <dbReference type="SMART" id="SM00642"/>
    </source>
</evidence>
<dbReference type="GO" id="GO:0004135">
    <property type="term" value="F:amylo-alpha-1,6-glucosidase activity"/>
    <property type="evidence" value="ECO:0007669"/>
    <property type="project" value="InterPro"/>
</dbReference>
<dbReference type="SUPFAM" id="SSF51445">
    <property type="entry name" value="(Trans)glycosidases"/>
    <property type="match status" value="1"/>
</dbReference>
<dbReference type="EMBL" id="CP123872">
    <property type="protein sequence ID" value="WND03659.1"/>
    <property type="molecule type" value="Genomic_DNA"/>
</dbReference>
<dbReference type="SMART" id="SM00642">
    <property type="entry name" value="Aamy"/>
    <property type="match status" value="1"/>
</dbReference>
<dbReference type="InterPro" id="IPR004193">
    <property type="entry name" value="Glyco_hydro_13_N"/>
</dbReference>
<protein>
    <submittedName>
        <fullName evidence="6">Glycogen debranching protein GlgX</fullName>
    </submittedName>
</protein>
<keyword evidence="2" id="KW-0378">Hydrolase</keyword>
<dbReference type="Gene3D" id="3.20.20.80">
    <property type="entry name" value="Glycosidases"/>
    <property type="match status" value="1"/>
</dbReference>
<feature type="region of interest" description="Disordered" evidence="4">
    <location>
        <begin position="473"/>
        <end position="499"/>
    </location>
</feature>
<dbReference type="InterPro" id="IPR011837">
    <property type="entry name" value="Glycogen_debranch_GlgX"/>
</dbReference>
<dbReference type="Pfam" id="PF00128">
    <property type="entry name" value="Alpha-amylase"/>
    <property type="match status" value="1"/>
</dbReference>
<dbReference type="InterPro" id="IPR044505">
    <property type="entry name" value="GlgX_Isoamylase_N_E_set"/>
</dbReference>
<keyword evidence="7" id="KW-1185">Reference proteome</keyword>
<dbReference type="CDD" id="cd02856">
    <property type="entry name" value="E_set_GDE_Isoamylase_N"/>
    <property type="match status" value="1"/>
</dbReference>
<feature type="domain" description="Glycosyl hydrolase family 13 catalytic" evidence="5">
    <location>
        <begin position="168"/>
        <end position="576"/>
    </location>
</feature>
<dbReference type="SUPFAM" id="SSF51011">
    <property type="entry name" value="Glycosyl hydrolase domain"/>
    <property type="match status" value="1"/>
</dbReference>
<dbReference type="AlphaFoldDB" id="A0AA52EK03"/>
<evidence type="ECO:0000313" key="7">
    <source>
        <dbReference type="Proteomes" id="UP001268683"/>
    </source>
</evidence>
<evidence type="ECO:0000256" key="4">
    <source>
        <dbReference type="SAM" id="MobiDB-lite"/>
    </source>
</evidence>
<dbReference type="PANTHER" id="PTHR43002">
    <property type="entry name" value="GLYCOGEN DEBRANCHING ENZYME"/>
    <property type="match status" value="1"/>
</dbReference>
<evidence type="ECO:0000256" key="2">
    <source>
        <dbReference type="ARBA" id="ARBA00022801"/>
    </source>
</evidence>
<proteinExistence type="inferred from homology"/>
<dbReference type="KEGG" id="tmk:QGN29_04630"/>
<dbReference type="InterPro" id="IPR013783">
    <property type="entry name" value="Ig-like_fold"/>
</dbReference>
<dbReference type="SUPFAM" id="SSF81296">
    <property type="entry name" value="E set domains"/>
    <property type="match status" value="1"/>
</dbReference>
<sequence>MNIVEFLRSHKTHSTMDLGAHLIDDGCFFGLISTSAEAVTLCLFDLSGQEKQKPLEKSGDGYWSTFVPGIKAGQKYGYRVHGEYAPEKGLFHNPHKLMLDPYALEIDQGFSWRGAHFSYQKGTDVLDGILDSRDNAAFMTKGIVVDPKQALNCQNHPYNKMEETVFYETHLKGFTKLRADLTRKEQGTFDGLKAPQMLDYLKALGITAIELLPVHCYLNDHFLHQMGLKNYWGYNTLNYFAPHPAYLGAEGSQSIRQFTHAAHEKGLEVVLDVVYNHSAESAATGPTLSFRGIDNHLYYRVNKDSPHCYDDITGCGNTLNTGNKVVRQMFIDSLEHWVNSYGIDGFRFDLAPVLGNGKGPFSRKDKFFKALKKSKTLKNTKMIAEPWCAAPVDYALGRFPKEWAEWNDKARMTYRGFWKNSGTTIGDFAQRLSGSSDLFEGQNRQPQSSVNLVACHDGFTLADLTQYQEKHNWQNGENNRDGDSHNLSDNFGQEGPSQDPFIRELRHRRSKSLLASALLSVGTPLILGGDEFGRSQLGSNNAYCQDNSINWLNWELLETPQGADLHAFVSKTLALRKALNLYQYTDHFSEQNKGLDHWIEWLNHDGNAIRDDQWQFVAHRHLVMLFKEECTEKNAVMFAINAGAIDQDFVLPPMMKKQAWTIELDSGSSNLEPVVLKDQTKVHVKAGAMMVLVNGNPWR</sequence>
<dbReference type="GO" id="GO:0005980">
    <property type="term" value="P:glycogen catabolic process"/>
    <property type="evidence" value="ECO:0007669"/>
    <property type="project" value="InterPro"/>
</dbReference>
<dbReference type="Pfam" id="PF02922">
    <property type="entry name" value="CBM_48"/>
    <property type="match status" value="1"/>
</dbReference>
<gene>
    <name evidence="6" type="primary">glgX</name>
    <name evidence="6" type="ORF">QGN29_04630</name>
</gene>
<evidence type="ECO:0000256" key="1">
    <source>
        <dbReference type="ARBA" id="ARBA00008061"/>
    </source>
</evidence>